<evidence type="ECO:0000313" key="2">
    <source>
        <dbReference type="EMBL" id="MBO9198991.1"/>
    </source>
</evidence>
<dbReference type="RefSeq" id="WP_209137071.1">
    <property type="nucleotide sequence ID" value="NZ_JAGHKO010000001.1"/>
</dbReference>
<gene>
    <name evidence="2" type="ORF">J7I42_01865</name>
</gene>
<accession>A0ABS3YM72</accession>
<reference evidence="2 3" key="1">
    <citation type="submission" date="2021-03" db="EMBL/GenBank/DDBJ databases">
        <title>Assistant Professor.</title>
        <authorList>
            <person name="Huq M.A."/>
        </authorList>
    </citation>
    <scope>NUCLEOTIDE SEQUENCE [LARGE SCALE GENOMIC DNA]</scope>
    <source>
        <strain evidence="2 3">MAH-29</strain>
    </source>
</reference>
<feature type="transmembrane region" description="Helical" evidence="1">
    <location>
        <begin position="162"/>
        <end position="188"/>
    </location>
</feature>
<name>A0ABS3YM72_9BACT</name>
<protein>
    <submittedName>
        <fullName evidence="2">DUF393 domain-containing protein</fullName>
    </submittedName>
</protein>
<evidence type="ECO:0000256" key="1">
    <source>
        <dbReference type="SAM" id="Phobius"/>
    </source>
</evidence>
<sequence length="279" mass="31888">MENTNKILIYDDDCPLCTAYTSAFVKGGLLTREGRQSFTAASPELLHSINWQRSKNEIPLLDPGTRQVWYGIDALLEILGQKCAFIKTIGRVTPINWLLKKLYSFISYNRKVIVAIKTSPLKVDCSPSFNLFYRVLFLITFLVINTLLIFPVHQHLLTQIPGYSLSVIQLLGLHATMVVLNCLLALFLPKQTALDYLGQVNMITLVTNLLLIPLVFTDAYIQPGNWVNYGYLLLVSIVIFHEYFRRMNFANMFDRYWFILSVNLASVMGLCICLFIPFN</sequence>
<feature type="transmembrane region" description="Helical" evidence="1">
    <location>
        <begin position="226"/>
        <end position="244"/>
    </location>
</feature>
<dbReference type="EMBL" id="JAGHKO010000001">
    <property type="protein sequence ID" value="MBO9198991.1"/>
    <property type="molecule type" value="Genomic_DNA"/>
</dbReference>
<comment type="caution">
    <text evidence="2">The sequence shown here is derived from an EMBL/GenBank/DDBJ whole genome shotgun (WGS) entry which is preliminary data.</text>
</comment>
<feature type="transmembrane region" description="Helical" evidence="1">
    <location>
        <begin position="256"/>
        <end position="278"/>
    </location>
</feature>
<keyword evidence="1" id="KW-0812">Transmembrane</keyword>
<keyword evidence="1" id="KW-0472">Membrane</keyword>
<dbReference type="InterPro" id="IPR007263">
    <property type="entry name" value="DCC1-like"/>
</dbReference>
<keyword evidence="3" id="KW-1185">Reference proteome</keyword>
<organism evidence="2 3">
    <name type="scientific">Niastella soli</name>
    <dbReference type="NCBI Taxonomy" id="2821487"/>
    <lineage>
        <taxon>Bacteria</taxon>
        <taxon>Pseudomonadati</taxon>
        <taxon>Bacteroidota</taxon>
        <taxon>Chitinophagia</taxon>
        <taxon>Chitinophagales</taxon>
        <taxon>Chitinophagaceae</taxon>
        <taxon>Niastella</taxon>
    </lineage>
</organism>
<proteinExistence type="predicted"/>
<keyword evidence="1" id="KW-1133">Transmembrane helix</keyword>
<feature type="transmembrane region" description="Helical" evidence="1">
    <location>
        <begin position="200"/>
        <end position="220"/>
    </location>
</feature>
<dbReference type="Pfam" id="PF04134">
    <property type="entry name" value="DCC1-like"/>
    <property type="match status" value="1"/>
</dbReference>
<feature type="transmembrane region" description="Helical" evidence="1">
    <location>
        <begin position="131"/>
        <end position="150"/>
    </location>
</feature>
<evidence type="ECO:0000313" key="3">
    <source>
        <dbReference type="Proteomes" id="UP000677244"/>
    </source>
</evidence>
<dbReference type="Proteomes" id="UP000677244">
    <property type="component" value="Unassembled WGS sequence"/>
</dbReference>